<proteinExistence type="inferred from homology"/>
<keyword evidence="4" id="KW-1015">Disulfide bond</keyword>
<dbReference type="InterPro" id="IPR019826">
    <property type="entry name" value="Carboxylesterase_B_AS"/>
</dbReference>
<feature type="chain" id="PRO_5045784333" description="Carboxylic ester hydrolase" evidence="7">
    <location>
        <begin position="16"/>
        <end position="561"/>
    </location>
</feature>
<dbReference type="PROSITE" id="PS00122">
    <property type="entry name" value="CARBOXYLESTERASE_B_1"/>
    <property type="match status" value="1"/>
</dbReference>
<keyword evidence="5" id="KW-0325">Glycoprotein</keyword>
<evidence type="ECO:0000256" key="6">
    <source>
        <dbReference type="RuleBase" id="RU361235"/>
    </source>
</evidence>
<gene>
    <name evidence="10" type="primary">LOC108562967</name>
</gene>
<name>A0ABM1MQW9_NICVS</name>
<feature type="signal peptide" evidence="7">
    <location>
        <begin position="1"/>
        <end position="15"/>
    </location>
</feature>
<evidence type="ECO:0000313" key="9">
    <source>
        <dbReference type="Proteomes" id="UP000695000"/>
    </source>
</evidence>
<dbReference type="RefSeq" id="XP_017776969.1">
    <property type="nucleotide sequence ID" value="XM_017921480.1"/>
</dbReference>
<comment type="similarity">
    <text evidence="1 6">Belongs to the type-B carboxylesterase/lipase family.</text>
</comment>
<dbReference type="InterPro" id="IPR002018">
    <property type="entry name" value="CarbesteraseB"/>
</dbReference>
<dbReference type="SUPFAM" id="SSF53474">
    <property type="entry name" value="alpha/beta-Hydrolases"/>
    <property type="match status" value="1"/>
</dbReference>
<sequence length="561" mass="62826">MLYLLLLLVFAFANGEESLLVKIPDGLIEGYLSSSYKGRSYAEFRGIPYAKAPIGNLRFEDPVSVEPWEGKWIANQSTECTQVMHYTPEGGVSLGQEDCLHVNVYVPSNKINSNSNYDVIVHIHGGAFMFGSGDMYAGEKYLMDTNVVLVTLNYRVGVFGFLSTEDENLPGNIGMKDQVMALKWIKNNIKYFGGNPDSITITGLSAGGASVHFHLLSPLSRGLFSKAISSSGSSLNAWTIQEHAIEKTRKVAAAVGCNQKCTKELVKCLKTRNAAQLNEATRLLRTFMFNPFSPIGLVVDSASKNPFMPKHPYEILVKGEVYDVPYMISATVDEGLYPAADFASETILEKINKDWDEVAPLIMHYSEVISKEQMNEVSQKIRDFYIGDTDINKENYYQLIQMIGDRIFVADLDLTARLHSKAIKSDLYFYHFNYSAEEVPSVALLFSGSTETYGVCHGDDLMLIFSDTHSPTTAKLTEADEKMVQTMIGIWISFAHTGKPQFVPDWTPVSKNTDDALDYLFIQDSIEMKKSEDFGFRSFWHSLPFEENANLFKTKNVKTEL</sequence>
<evidence type="ECO:0000313" key="10">
    <source>
        <dbReference type="RefSeq" id="XP_017776969.1"/>
    </source>
</evidence>
<dbReference type="Gene3D" id="3.40.50.1820">
    <property type="entry name" value="alpha/beta hydrolase"/>
    <property type="match status" value="1"/>
</dbReference>
<accession>A0ABM1MQW9</accession>
<dbReference type="GeneID" id="108562967"/>
<evidence type="ECO:0000256" key="7">
    <source>
        <dbReference type="SAM" id="SignalP"/>
    </source>
</evidence>
<evidence type="ECO:0000256" key="4">
    <source>
        <dbReference type="ARBA" id="ARBA00023157"/>
    </source>
</evidence>
<organism evidence="9 10">
    <name type="scientific">Nicrophorus vespilloides</name>
    <name type="common">Boreal carrion beetle</name>
    <dbReference type="NCBI Taxonomy" id="110193"/>
    <lineage>
        <taxon>Eukaryota</taxon>
        <taxon>Metazoa</taxon>
        <taxon>Ecdysozoa</taxon>
        <taxon>Arthropoda</taxon>
        <taxon>Hexapoda</taxon>
        <taxon>Insecta</taxon>
        <taxon>Pterygota</taxon>
        <taxon>Neoptera</taxon>
        <taxon>Endopterygota</taxon>
        <taxon>Coleoptera</taxon>
        <taxon>Polyphaga</taxon>
        <taxon>Staphyliniformia</taxon>
        <taxon>Silphidae</taxon>
        <taxon>Nicrophorinae</taxon>
        <taxon>Nicrophorus</taxon>
    </lineage>
</organism>
<keyword evidence="7" id="KW-0732">Signal</keyword>
<feature type="domain" description="Carboxylesterase type B" evidence="8">
    <location>
        <begin position="19"/>
        <end position="526"/>
    </location>
</feature>
<keyword evidence="3 6" id="KW-0378">Hydrolase</keyword>
<dbReference type="PANTHER" id="PTHR43142">
    <property type="entry name" value="CARBOXYLIC ESTER HYDROLASE"/>
    <property type="match status" value="1"/>
</dbReference>
<reference evidence="10" key="1">
    <citation type="submission" date="2025-08" db="UniProtKB">
        <authorList>
            <consortium name="RefSeq"/>
        </authorList>
    </citation>
    <scope>IDENTIFICATION</scope>
    <source>
        <tissue evidence="10">Whole Larva</tissue>
    </source>
</reference>
<protein>
    <recommendedName>
        <fullName evidence="6">Carboxylic ester hydrolase</fullName>
        <ecNumber evidence="6">3.1.1.-</ecNumber>
    </recommendedName>
</protein>
<dbReference type="Pfam" id="PF00135">
    <property type="entry name" value="COesterase"/>
    <property type="match status" value="1"/>
</dbReference>
<evidence type="ECO:0000256" key="2">
    <source>
        <dbReference type="ARBA" id="ARBA00022487"/>
    </source>
</evidence>
<dbReference type="Proteomes" id="UP000695000">
    <property type="component" value="Unplaced"/>
</dbReference>
<dbReference type="InterPro" id="IPR029058">
    <property type="entry name" value="AB_hydrolase_fold"/>
</dbReference>
<evidence type="ECO:0000256" key="1">
    <source>
        <dbReference type="ARBA" id="ARBA00005964"/>
    </source>
</evidence>
<dbReference type="EC" id="3.1.1.-" evidence="6"/>
<evidence type="ECO:0000256" key="5">
    <source>
        <dbReference type="ARBA" id="ARBA00023180"/>
    </source>
</evidence>
<keyword evidence="2" id="KW-0719">Serine esterase</keyword>
<evidence type="ECO:0000256" key="3">
    <source>
        <dbReference type="ARBA" id="ARBA00022801"/>
    </source>
</evidence>
<evidence type="ECO:0000259" key="8">
    <source>
        <dbReference type="Pfam" id="PF00135"/>
    </source>
</evidence>
<dbReference type="PANTHER" id="PTHR43142:SF1">
    <property type="entry name" value="CARBOXYLIC ESTER HYDROLASE"/>
    <property type="match status" value="1"/>
</dbReference>
<keyword evidence="9" id="KW-1185">Reference proteome</keyword>